<accession>A0A8X6NL08</accession>
<keyword evidence="2" id="KW-1185">Reference proteome</keyword>
<evidence type="ECO:0000313" key="1">
    <source>
        <dbReference type="EMBL" id="GFT21116.1"/>
    </source>
</evidence>
<gene>
    <name evidence="1" type="ORF">NPIL_680631</name>
</gene>
<name>A0A8X6NL08_NEPPI</name>
<dbReference type="AlphaFoldDB" id="A0A8X6NL08"/>
<comment type="caution">
    <text evidence="1">The sequence shown here is derived from an EMBL/GenBank/DDBJ whole genome shotgun (WGS) entry which is preliminary data.</text>
</comment>
<sequence>MKDVGKIVGKLGIEARKRRNVYLSTAVGHWLVRMLKREDMWRITRRRTEISGVEREDRSVRKDRTLGGSRTNDWRFGFS</sequence>
<dbReference type="EMBL" id="BMAW01105812">
    <property type="protein sequence ID" value="GFT21116.1"/>
    <property type="molecule type" value="Genomic_DNA"/>
</dbReference>
<proteinExistence type="predicted"/>
<reference evidence="1" key="1">
    <citation type="submission" date="2020-08" db="EMBL/GenBank/DDBJ databases">
        <title>Multicomponent nature underlies the extraordinary mechanical properties of spider dragline silk.</title>
        <authorList>
            <person name="Kono N."/>
            <person name="Nakamura H."/>
            <person name="Mori M."/>
            <person name="Yoshida Y."/>
            <person name="Ohtoshi R."/>
            <person name="Malay A.D."/>
            <person name="Moran D.A.P."/>
            <person name="Tomita M."/>
            <person name="Numata K."/>
            <person name="Arakawa K."/>
        </authorList>
    </citation>
    <scope>NUCLEOTIDE SEQUENCE</scope>
</reference>
<protein>
    <submittedName>
        <fullName evidence="1">Uncharacterized protein</fullName>
    </submittedName>
</protein>
<organism evidence="1 2">
    <name type="scientific">Nephila pilipes</name>
    <name type="common">Giant wood spider</name>
    <name type="synonym">Nephila maculata</name>
    <dbReference type="NCBI Taxonomy" id="299642"/>
    <lineage>
        <taxon>Eukaryota</taxon>
        <taxon>Metazoa</taxon>
        <taxon>Ecdysozoa</taxon>
        <taxon>Arthropoda</taxon>
        <taxon>Chelicerata</taxon>
        <taxon>Arachnida</taxon>
        <taxon>Araneae</taxon>
        <taxon>Araneomorphae</taxon>
        <taxon>Entelegynae</taxon>
        <taxon>Araneoidea</taxon>
        <taxon>Nephilidae</taxon>
        <taxon>Nephila</taxon>
    </lineage>
</organism>
<dbReference type="Proteomes" id="UP000887013">
    <property type="component" value="Unassembled WGS sequence"/>
</dbReference>
<evidence type="ECO:0000313" key="2">
    <source>
        <dbReference type="Proteomes" id="UP000887013"/>
    </source>
</evidence>